<gene>
    <name evidence="7" type="ORF">DDQ50_06050</name>
</gene>
<evidence type="ECO:0000313" key="7">
    <source>
        <dbReference type="EMBL" id="PVZ96008.1"/>
    </source>
</evidence>
<keyword evidence="6" id="KW-0324">Glycolysis</keyword>
<reference evidence="7 8" key="1">
    <citation type="submission" date="2018-05" db="EMBL/GenBank/DDBJ databases">
        <title>Amnibacterium sp. M8JJ-5, whole genome shotgun sequence.</title>
        <authorList>
            <person name="Tuo L."/>
        </authorList>
    </citation>
    <scope>NUCLEOTIDE SEQUENCE [LARGE SCALE GENOMIC DNA]</scope>
    <source>
        <strain evidence="7 8">M8JJ-5</strain>
    </source>
</reference>
<dbReference type="PANTHER" id="PTHR21208">
    <property type="entry name" value="ADP-DEPENDENT GLUCOKINASE"/>
    <property type="match status" value="1"/>
</dbReference>
<dbReference type="InterPro" id="IPR007666">
    <property type="entry name" value="ADP_PFK/GK"/>
</dbReference>
<evidence type="ECO:0000256" key="3">
    <source>
        <dbReference type="ARBA" id="ARBA00022723"/>
    </source>
</evidence>
<keyword evidence="3" id="KW-0479">Metal-binding</keyword>
<dbReference type="Gene3D" id="3.40.1190.20">
    <property type="match status" value="1"/>
</dbReference>
<keyword evidence="8" id="KW-1185">Reference proteome</keyword>
<dbReference type="GO" id="GO:0006006">
    <property type="term" value="P:glucose metabolic process"/>
    <property type="evidence" value="ECO:0007669"/>
    <property type="project" value="TreeGrafter"/>
</dbReference>
<comment type="caution">
    <text evidence="7">The sequence shown here is derived from an EMBL/GenBank/DDBJ whole genome shotgun (WGS) entry which is preliminary data.</text>
</comment>
<evidence type="ECO:0000256" key="5">
    <source>
        <dbReference type="ARBA" id="ARBA00022842"/>
    </source>
</evidence>
<dbReference type="OrthoDB" id="2813007at2"/>
<sequence length="400" mass="43473">MGNIVLGLQGTVDYEVVWDSEVIGELADEYGITLAELSTAIPVDSERALVTVLLAFLRDGAGGERFVVSSDLVEQFAARFETAITLGGTSVRAALAMRVLGQPSILHLVSIDDNVRRLLPEDCAYVCSADRDTLDPHLILQYREGETVHFDRTSITSPHPNRVIFANDPPARELVLSPQLGSLLEDADVFLISGFNVVQDVELIEERLGQLREHLSHLPDGAVVMYEDAGFHILSMSALVRDALLPFIDVYSMNEDELQTYLGRSVDLLDVDQVEAALEDARRLIPARVLTIHTKYWSLAAGETAGRYREALLGGITMASARYLHGDVFSAEDYAAIAGQPVNPGGAAFAEAFTARHGSEVVVLPAYRIETASPTTIGLGDTFVGGFIEAFARSRREVSA</sequence>
<dbReference type="PANTHER" id="PTHR21208:SF1">
    <property type="entry name" value="ADP-DEPENDENT GLUCOKINASE"/>
    <property type="match status" value="1"/>
</dbReference>
<dbReference type="Proteomes" id="UP000244893">
    <property type="component" value="Unassembled WGS sequence"/>
</dbReference>
<keyword evidence="5" id="KW-0460">Magnesium</keyword>
<dbReference type="InterPro" id="IPR029056">
    <property type="entry name" value="Ribokinase-like"/>
</dbReference>
<keyword evidence="2" id="KW-0808">Transferase</keyword>
<dbReference type="GO" id="GO:0046872">
    <property type="term" value="F:metal ion binding"/>
    <property type="evidence" value="ECO:0007669"/>
    <property type="project" value="UniProtKB-KW"/>
</dbReference>
<dbReference type="RefSeq" id="WP_116755742.1">
    <property type="nucleotide sequence ID" value="NZ_JBHUEX010000001.1"/>
</dbReference>
<dbReference type="AlphaFoldDB" id="A0A2V1HTV9"/>
<dbReference type="GO" id="GO:0043843">
    <property type="term" value="F:ADP-specific glucokinase activity"/>
    <property type="evidence" value="ECO:0007669"/>
    <property type="project" value="TreeGrafter"/>
</dbReference>
<protein>
    <recommendedName>
        <fullName evidence="9">ADP-dependent phosphofructokinase/glucokinase</fullName>
    </recommendedName>
</protein>
<evidence type="ECO:0000256" key="4">
    <source>
        <dbReference type="ARBA" id="ARBA00022777"/>
    </source>
</evidence>
<evidence type="ECO:0000313" key="8">
    <source>
        <dbReference type="Proteomes" id="UP000244893"/>
    </source>
</evidence>
<evidence type="ECO:0000256" key="1">
    <source>
        <dbReference type="ARBA" id="ARBA00022490"/>
    </source>
</evidence>
<evidence type="ECO:0000256" key="6">
    <source>
        <dbReference type="ARBA" id="ARBA00023152"/>
    </source>
</evidence>
<name>A0A2V1HTV9_9MICO</name>
<evidence type="ECO:0000256" key="2">
    <source>
        <dbReference type="ARBA" id="ARBA00022679"/>
    </source>
</evidence>
<dbReference type="PROSITE" id="PS51255">
    <property type="entry name" value="ADPK"/>
    <property type="match status" value="1"/>
</dbReference>
<proteinExistence type="predicted"/>
<organism evidence="7 8">
    <name type="scientific">Amnibacterium flavum</name>
    <dbReference type="NCBI Taxonomy" id="2173173"/>
    <lineage>
        <taxon>Bacteria</taxon>
        <taxon>Bacillati</taxon>
        <taxon>Actinomycetota</taxon>
        <taxon>Actinomycetes</taxon>
        <taxon>Micrococcales</taxon>
        <taxon>Microbacteriaceae</taxon>
        <taxon>Amnibacterium</taxon>
    </lineage>
</organism>
<keyword evidence="1" id="KW-0963">Cytoplasm</keyword>
<dbReference type="EMBL" id="QEOP01000001">
    <property type="protein sequence ID" value="PVZ96008.1"/>
    <property type="molecule type" value="Genomic_DNA"/>
</dbReference>
<dbReference type="GO" id="GO:0006096">
    <property type="term" value="P:glycolytic process"/>
    <property type="evidence" value="ECO:0007669"/>
    <property type="project" value="UniProtKB-KW"/>
</dbReference>
<accession>A0A2V1HTV9</accession>
<keyword evidence="4" id="KW-0418">Kinase</keyword>
<evidence type="ECO:0008006" key="9">
    <source>
        <dbReference type="Google" id="ProtNLM"/>
    </source>
</evidence>
<dbReference type="Pfam" id="PF04587">
    <property type="entry name" value="ADP_PFK_GK"/>
    <property type="match status" value="1"/>
</dbReference>
<dbReference type="SUPFAM" id="SSF53613">
    <property type="entry name" value="Ribokinase-like"/>
    <property type="match status" value="1"/>
</dbReference>